<proteinExistence type="inferred from homology"/>
<dbReference type="NCBIfam" id="NF004976">
    <property type="entry name" value="PRK06349.1"/>
    <property type="match status" value="1"/>
</dbReference>
<comment type="pathway">
    <text evidence="1 12">Amino-acid biosynthesis; L-threonine biosynthesis; L-threonine from L-aspartate: step 3/5.</text>
</comment>
<name>A0A1X7KEW4_9BACT</name>
<dbReference type="PANTHER" id="PTHR43331">
    <property type="entry name" value="HOMOSERINE DEHYDROGENASE"/>
    <property type="match status" value="1"/>
</dbReference>
<dbReference type="UniPathway" id="UPA00051">
    <property type="reaction ID" value="UER00465"/>
</dbReference>
<organism evidence="16 17">
    <name type="scientific">Dethiosulfovibrio salsuginis</name>
    <dbReference type="NCBI Taxonomy" id="561720"/>
    <lineage>
        <taxon>Bacteria</taxon>
        <taxon>Thermotogati</taxon>
        <taxon>Synergistota</taxon>
        <taxon>Synergistia</taxon>
        <taxon>Synergistales</taxon>
        <taxon>Dethiosulfovibrionaceae</taxon>
        <taxon>Dethiosulfovibrio</taxon>
    </lineage>
</organism>
<keyword evidence="6 12" id="KW-0028">Amino-acid biosynthesis</keyword>
<dbReference type="AlphaFoldDB" id="A0A1X7KEW4"/>
<comment type="catalytic activity">
    <reaction evidence="12">
        <text>L-homoserine + NADP(+) = L-aspartate 4-semialdehyde + NADPH + H(+)</text>
        <dbReference type="Rhea" id="RHEA:15761"/>
        <dbReference type="ChEBI" id="CHEBI:15378"/>
        <dbReference type="ChEBI" id="CHEBI:57476"/>
        <dbReference type="ChEBI" id="CHEBI:57783"/>
        <dbReference type="ChEBI" id="CHEBI:58349"/>
        <dbReference type="ChEBI" id="CHEBI:537519"/>
        <dbReference type="EC" id="1.1.1.3"/>
    </reaction>
</comment>
<dbReference type="UniPathway" id="UPA00050">
    <property type="reaction ID" value="UER00063"/>
</dbReference>
<dbReference type="GO" id="GO:0050661">
    <property type="term" value="F:NADP binding"/>
    <property type="evidence" value="ECO:0007669"/>
    <property type="project" value="InterPro"/>
</dbReference>
<dbReference type="EMBL" id="FXBB01000026">
    <property type="protein sequence ID" value="SMG39498.1"/>
    <property type="molecule type" value="Genomic_DNA"/>
</dbReference>
<dbReference type="OrthoDB" id="9808167at2"/>
<evidence type="ECO:0000256" key="8">
    <source>
        <dbReference type="ARBA" id="ARBA00023002"/>
    </source>
</evidence>
<dbReference type="PIRSF" id="PIRSF036497">
    <property type="entry name" value="HDH_short"/>
    <property type="match status" value="1"/>
</dbReference>
<dbReference type="InterPro" id="IPR001342">
    <property type="entry name" value="HDH_cat"/>
</dbReference>
<evidence type="ECO:0000256" key="1">
    <source>
        <dbReference type="ARBA" id="ARBA00005056"/>
    </source>
</evidence>
<dbReference type="Gene3D" id="3.30.360.10">
    <property type="entry name" value="Dihydrodipicolinate Reductase, domain 2"/>
    <property type="match status" value="1"/>
</dbReference>
<evidence type="ECO:0000256" key="4">
    <source>
        <dbReference type="ARBA" id="ARBA00013213"/>
    </source>
</evidence>
<evidence type="ECO:0000256" key="6">
    <source>
        <dbReference type="ARBA" id="ARBA00022605"/>
    </source>
</evidence>
<evidence type="ECO:0000256" key="3">
    <source>
        <dbReference type="ARBA" id="ARBA00006753"/>
    </source>
</evidence>
<feature type="binding site" evidence="11">
    <location>
        <position position="125"/>
    </location>
    <ligand>
        <name>NADPH</name>
        <dbReference type="ChEBI" id="CHEBI:57783"/>
    </ligand>
</feature>
<evidence type="ECO:0000259" key="14">
    <source>
        <dbReference type="Pfam" id="PF00742"/>
    </source>
</evidence>
<dbReference type="SUPFAM" id="SSF55347">
    <property type="entry name" value="Glyceraldehyde-3-phosphate dehydrogenase-like, C-terminal domain"/>
    <property type="match status" value="1"/>
</dbReference>
<evidence type="ECO:0000256" key="10">
    <source>
        <dbReference type="PIRSR" id="PIRSR036497-1"/>
    </source>
</evidence>
<keyword evidence="8 12" id="KW-0560">Oxidoreductase</keyword>
<dbReference type="STRING" id="561720.SAMN06275492_12621"/>
<dbReference type="InterPro" id="IPR019811">
    <property type="entry name" value="HDH_CS"/>
</dbReference>
<feature type="domain" description="Aspartate/homoserine dehydrogenase NAD-binding" evidence="15">
    <location>
        <begin position="9"/>
        <end position="149"/>
    </location>
</feature>
<dbReference type="Proteomes" id="UP000193355">
    <property type="component" value="Unassembled WGS sequence"/>
</dbReference>
<reference evidence="17" key="1">
    <citation type="submission" date="2017-04" db="EMBL/GenBank/DDBJ databases">
        <authorList>
            <person name="Varghese N."/>
            <person name="Submissions S."/>
        </authorList>
    </citation>
    <scope>NUCLEOTIDE SEQUENCE [LARGE SCALE GENOMIC DNA]</scope>
    <source>
        <strain evidence="17">USBA 82</strain>
    </source>
</reference>
<dbReference type="SUPFAM" id="SSF51735">
    <property type="entry name" value="NAD(P)-binding Rossmann-fold domains"/>
    <property type="match status" value="1"/>
</dbReference>
<dbReference type="GO" id="GO:0009088">
    <property type="term" value="P:threonine biosynthetic process"/>
    <property type="evidence" value="ECO:0007669"/>
    <property type="project" value="UniProtKB-UniPathway"/>
</dbReference>
<evidence type="ECO:0000256" key="7">
    <source>
        <dbReference type="ARBA" id="ARBA00022697"/>
    </source>
</evidence>
<dbReference type="Pfam" id="PF00742">
    <property type="entry name" value="Homoserine_dh"/>
    <property type="match status" value="1"/>
</dbReference>
<dbReference type="GO" id="GO:0004412">
    <property type="term" value="F:homoserine dehydrogenase activity"/>
    <property type="evidence" value="ECO:0007669"/>
    <property type="project" value="UniProtKB-EC"/>
</dbReference>
<evidence type="ECO:0000256" key="13">
    <source>
        <dbReference type="RuleBase" id="RU004171"/>
    </source>
</evidence>
<keyword evidence="17" id="KW-1185">Reference proteome</keyword>
<evidence type="ECO:0000256" key="11">
    <source>
        <dbReference type="PIRSR" id="PIRSR036497-2"/>
    </source>
</evidence>
<protein>
    <recommendedName>
        <fullName evidence="5 12">Homoserine dehydrogenase</fullName>
        <ecNumber evidence="4 12">1.1.1.3</ecNumber>
    </recommendedName>
</protein>
<accession>A0A1X7KEW4</accession>
<dbReference type="GO" id="GO:0009086">
    <property type="term" value="P:methionine biosynthetic process"/>
    <property type="evidence" value="ECO:0007669"/>
    <property type="project" value="UniProtKB-KW"/>
</dbReference>
<dbReference type="PANTHER" id="PTHR43331:SF1">
    <property type="entry name" value="HOMOSERINE DEHYDROGENASE"/>
    <property type="match status" value="1"/>
</dbReference>
<feature type="binding site" evidence="11">
    <location>
        <position position="209"/>
    </location>
    <ligand>
        <name>L-homoserine</name>
        <dbReference type="ChEBI" id="CHEBI:57476"/>
    </ligand>
</feature>
<dbReference type="NCBIfam" id="NF004912">
    <property type="entry name" value="PRK06270.1"/>
    <property type="match status" value="1"/>
</dbReference>
<dbReference type="FunFam" id="3.30.360.10:FF:000005">
    <property type="entry name" value="Homoserine dehydrogenase"/>
    <property type="match status" value="1"/>
</dbReference>
<evidence type="ECO:0000256" key="12">
    <source>
        <dbReference type="RuleBase" id="RU000579"/>
    </source>
</evidence>
<feature type="active site" description="Proton donor" evidence="10">
    <location>
        <position position="224"/>
    </location>
</feature>
<dbReference type="EC" id="1.1.1.3" evidence="4 12"/>
<dbReference type="PROSITE" id="PS01042">
    <property type="entry name" value="HOMOSER_DHGENASE"/>
    <property type="match status" value="1"/>
</dbReference>
<evidence type="ECO:0000256" key="5">
    <source>
        <dbReference type="ARBA" id="ARBA00013376"/>
    </source>
</evidence>
<dbReference type="InterPro" id="IPR022697">
    <property type="entry name" value="HDH_short"/>
</dbReference>
<evidence type="ECO:0000313" key="16">
    <source>
        <dbReference type="EMBL" id="SMG39498.1"/>
    </source>
</evidence>
<dbReference type="RefSeq" id="WP_085545119.1">
    <property type="nucleotide sequence ID" value="NZ_FXBB01000026.1"/>
</dbReference>
<evidence type="ECO:0000259" key="15">
    <source>
        <dbReference type="Pfam" id="PF03447"/>
    </source>
</evidence>
<dbReference type="Pfam" id="PF03447">
    <property type="entry name" value="NAD_binding_3"/>
    <property type="match status" value="1"/>
</dbReference>
<keyword evidence="7 12" id="KW-0791">Threonine biosynthesis</keyword>
<sequence>MEWGIALVGFGNVAQGLARIITRKKDDLIRRYGFVPVVNAIVTGSKGTIWDPSGLDLEAVLRSLDERGDFSAVSASSASLDRILDDPRIGVVVDTTPTNLVTGEPGLSLIRRAIRSGKHVISSSKGPVSVALPELMALAASHGVAYRFEGALLSGTPSINLAMEAMAGCDVVKVQGIVNGTTNYILSRMEEGLNYSDALTEAQELGYAETDPSGDVDGWDAAVKAQIIATVIMGEPIALSQVKREGISKVSLEDVRSALSRGKRIKLVAQVERKDGVLEASVAPLELPLDHPLAGVMGATNAITYGTDNLRDVTIVGPGAGREETGQAILADLLAIVRERGLNLGRRTA</sequence>
<keyword evidence="9 12" id="KW-0486">Methionine biosynthesis</keyword>
<dbReference type="InterPro" id="IPR036291">
    <property type="entry name" value="NAD(P)-bd_dom_sf"/>
</dbReference>
<evidence type="ECO:0000256" key="2">
    <source>
        <dbReference type="ARBA" id="ARBA00005062"/>
    </source>
</evidence>
<evidence type="ECO:0000256" key="9">
    <source>
        <dbReference type="ARBA" id="ARBA00023167"/>
    </source>
</evidence>
<gene>
    <name evidence="16" type="ORF">SAMN06275492_12621</name>
</gene>
<comment type="pathway">
    <text evidence="2 12">Amino-acid biosynthesis; L-methionine biosynthesis via de novo pathway; L-homoserine from L-aspartate: step 3/3.</text>
</comment>
<dbReference type="InterPro" id="IPR005106">
    <property type="entry name" value="Asp/hSer_DH_NAD-bd"/>
</dbReference>
<keyword evidence="11 12" id="KW-0521">NADP</keyword>
<comment type="similarity">
    <text evidence="3 13">Belongs to the homoserine dehydrogenase family.</text>
</comment>
<evidence type="ECO:0000313" key="17">
    <source>
        <dbReference type="Proteomes" id="UP000193355"/>
    </source>
</evidence>
<dbReference type="Gene3D" id="3.40.50.720">
    <property type="entry name" value="NAD(P)-binding Rossmann-like Domain"/>
    <property type="match status" value="1"/>
</dbReference>
<feature type="domain" description="Homoserine dehydrogenase catalytic" evidence="14">
    <location>
        <begin position="157"/>
        <end position="334"/>
    </location>
</feature>